<name>A0A7X9NGW9_9FIRM</name>
<keyword evidence="1" id="KW-0812">Transmembrane</keyword>
<sequence length="224" mass="26578">MSTPIIVLIAITLFLSFILPFALRRIYYQKLFLNLEQKKIDELNLLLDSILCKLLFRPFNREFLRLNGYLINDDSKHIDQQFHLLINEMQLNQKQSLSVLNKAFNYYLSKKDRKHTREVLDELKKNQISKNELKNKEMLYDIIVEKKATYVNEILKMIEEQLKSSANLSNGAIKYRISVLQYLLGLQYSYLHDTKNMDRYFNLALEELKGTAFEKEIQSIISEI</sequence>
<evidence type="ECO:0000256" key="1">
    <source>
        <dbReference type="SAM" id="Phobius"/>
    </source>
</evidence>
<evidence type="ECO:0000313" key="2">
    <source>
        <dbReference type="EMBL" id="NME44052.1"/>
    </source>
</evidence>
<accession>A0A7X9NGW9</accession>
<organism evidence="2 3">
    <name type="scientific">Faecalicoccus pleomorphus</name>
    <dbReference type="NCBI Taxonomy" id="1323"/>
    <lineage>
        <taxon>Bacteria</taxon>
        <taxon>Bacillati</taxon>
        <taxon>Bacillota</taxon>
        <taxon>Erysipelotrichia</taxon>
        <taxon>Erysipelotrichales</taxon>
        <taxon>Erysipelotrichaceae</taxon>
        <taxon>Faecalicoccus</taxon>
    </lineage>
</organism>
<evidence type="ECO:0000313" key="3">
    <source>
        <dbReference type="Proteomes" id="UP000540014"/>
    </source>
</evidence>
<keyword evidence="1" id="KW-1133">Transmembrane helix</keyword>
<dbReference type="AlphaFoldDB" id="A0A7X9NGW9"/>
<dbReference type="EMBL" id="JABAFR010000007">
    <property type="protein sequence ID" value="NME44052.1"/>
    <property type="molecule type" value="Genomic_DNA"/>
</dbReference>
<dbReference type="RefSeq" id="WP_168964990.1">
    <property type="nucleotide sequence ID" value="NZ_JABAFR010000007.1"/>
</dbReference>
<protein>
    <submittedName>
        <fullName evidence="2">Uncharacterized protein</fullName>
    </submittedName>
</protein>
<feature type="transmembrane region" description="Helical" evidence="1">
    <location>
        <begin position="6"/>
        <end position="23"/>
    </location>
</feature>
<dbReference type="Proteomes" id="UP000540014">
    <property type="component" value="Unassembled WGS sequence"/>
</dbReference>
<comment type="caution">
    <text evidence="2">The sequence shown here is derived from an EMBL/GenBank/DDBJ whole genome shotgun (WGS) entry which is preliminary data.</text>
</comment>
<reference evidence="2 3" key="1">
    <citation type="submission" date="2020-04" db="EMBL/GenBank/DDBJ databases">
        <authorList>
            <person name="Hitch T.C.A."/>
            <person name="Wylensek D."/>
            <person name="Clavel T."/>
        </authorList>
    </citation>
    <scope>NUCLEOTIDE SEQUENCE [LARGE SCALE GENOMIC DNA]</scope>
    <source>
        <strain evidence="2 3">BSM-383-APC-22F</strain>
    </source>
</reference>
<gene>
    <name evidence="2" type="ORF">HF861_04040</name>
</gene>
<proteinExistence type="predicted"/>
<keyword evidence="1" id="KW-0472">Membrane</keyword>